<name>K2F557_9BACT</name>
<protein>
    <submittedName>
        <fullName evidence="1">Uncharacterized protein</fullName>
    </submittedName>
</protein>
<evidence type="ECO:0000313" key="1">
    <source>
        <dbReference type="EMBL" id="EKE26201.1"/>
    </source>
</evidence>
<accession>K2F557</accession>
<proteinExistence type="predicted"/>
<dbReference type="EMBL" id="AMFJ01000904">
    <property type="protein sequence ID" value="EKE26201.1"/>
    <property type="molecule type" value="Genomic_DNA"/>
</dbReference>
<gene>
    <name evidence="1" type="ORF">ACD_4C00388G0001</name>
</gene>
<sequence length="205" mass="24507">MKLITINMSPLDKQINDIPPTSPWIQWKSIIDDAAIARRIATIYNCDLIDFEPKNIEQSNIPETMKSLIWFPKVNIIKQISDYILASYNWQIYEIVKNSWVELHADAIRIVTDSDCVYKENLANVFKEILLFRLIRTDFYKHFVENEIELNENVNHEEILYAVKYLPEICYKPYFDFIKKYLFENNLKNSSLKEIITYWKLNEII</sequence>
<organism evidence="1">
    <name type="scientific">uncultured bacterium</name>
    <name type="common">gcode 4</name>
    <dbReference type="NCBI Taxonomy" id="1234023"/>
    <lineage>
        <taxon>Bacteria</taxon>
        <taxon>environmental samples</taxon>
    </lineage>
</organism>
<comment type="caution">
    <text evidence="1">The sequence shown here is derived from an EMBL/GenBank/DDBJ whole genome shotgun (WGS) entry which is preliminary data.</text>
</comment>
<reference evidence="1" key="1">
    <citation type="journal article" date="2012" name="Science">
        <title>Fermentation, hydrogen, and sulfur metabolism in multiple uncultivated bacterial phyla.</title>
        <authorList>
            <person name="Wrighton K.C."/>
            <person name="Thomas B.C."/>
            <person name="Sharon I."/>
            <person name="Miller C.S."/>
            <person name="Castelle C.J."/>
            <person name="VerBerkmoes N.C."/>
            <person name="Wilkins M.J."/>
            <person name="Hettich R.L."/>
            <person name="Lipton M.S."/>
            <person name="Williams K.H."/>
            <person name="Long P.E."/>
            <person name="Banfield J.F."/>
        </authorList>
    </citation>
    <scope>NUCLEOTIDE SEQUENCE [LARGE SCALE GENOMIC DNA]</scope>
</reference>
<dbReference type="AlphaFoldDB" id="K2F557"/>